<organism evidence="1 2">
    <name type="scientific">Streptomyces similanensis</name>
    <dbReference type="NCBI Taxonomy" id="1274988"/>
    <lineage>
        <taxon>Bacteria</taxon>
        <taxon>Bacillati</taxon>
        <taxon>Actinomycetota</taxon>
        <taxon>Actinomycetes</taxon>
        <taxon>Kitasatosporales</taxon>
        <taxon>Streptomycetaceae</taxon>
        <taxon>Streptomyces</taxon>
    </lineage>
</organism>
<accession>A0ABP9LJS6</accession>
<dbReference type="Proteomes" id="UP001500124">
    <property type="component" value="Unassembled WGS sequence"/>
</dbReference>
<gene>
    <name evidence="1" type="ORF">GCM10023336_72880</name>
</gene>
<protein>
    <recommendedName>
        <fullName evidence="3">XRE family transcriptional regulator</fullName>
    </recommendedName>
</protein>
<evidence type="ECO:0000313" key="2">
    <source>
        <dbReference type="Proteomes" id="UP001500124"/>
    </source>
</evidence>
<dbReference type="RefSeq" id="WP_345672318.1">
    <property type="nucleotide sequence ID" value="NZ_BAABKC010000135.1"/>
</dbReference>
<evidence type="ECO:0008006" key="3">
    <source>
        <dbReference type="Google" id="ProtNLM"/>
    </source>
</evidence>
<comment type="caution">
    <text evidence="1">The sequence shown here is derived from an EMBL/GenBank/DDBJ whole genome shotgun (WGS) entry which is preliminary data.</text>
</comment>
<dbReference type="EMBL" id="BAABKC010000135">
    <property type="protein sequence ID" value="GAA5080011.1"/>
    <property type="molecule type" value="Genomic_DNA"/>
</dbReference>
<reference evidence="2" key="1">
    <citation type="journal article" date="2019" name="Int. J. Syst. Evol. Microbiol.">
        <title>The Global Catalogue of Microorganisms (GCM) 10K type strain sequencing project: providing services to taxonomists for standard genome sequencing and annotation.</title>
        <authorList>
            <consortium name="The Broad Institute Genomics Platform"/>
            <consortium name="The Broad Institute Genome Sequencing Center for Infectious Disease"/>
            <person name="Wu L."/>
            <person name="Ma J."/>
        </authorList>
    </citation>
    <scope>NUCLEOTIDE SEQUENCE [LARGE SCALE GENOMIC DNA]</scope>
    <source>
        <strain evidence="2">JCM 18410</strain>
    </source>
</reference>
<evidence type="ECO:0000313" key="1">
    <source>
        <dbReference type="EMBL" id="GAA5080011.1"/>
    </source>
</evidence>
<name>A0ABP9LJS6_9ACTN</name>
<keyword evidence="2" id="KW-1185">Reference proteome</keyword>
<proteinExistence type="predicted"/>
<sequence length="300" mass="33246">MRASGLSLQRLHHHLARRGISVSPVTLSHWQRGRSQPERHQSLLAVTEIEAILGTPRGHLRNLLSPRRPRGRAVAADSGVSEAMSRILTPGAPLEKILGAAAYRFNEHLVSLSVHETVHLDAYGCIARYTVSHVVRATRDGVRRLTAHHNLDDPATPSVQVTVGCGRLEALLFRQELASAVIDIGFGRELRRGDTAIVEYALDVGPRWNPSDHHERTLPVPVRQYLLHVFFHPRNPPPAVYGYYRHSSRAARENVRPLALDASHSVHILPAKCRPGIYGVCWNGSSVAEPPDRPARRPGD</sequence>